<evidence type="ECO:0000313" key="2">
    <source>
        <dbReference type="EMBL" id="CRK84749.1"/>
    </source>
</evidence>
<evidence type="ECO:0008006" key="4">
    <source>
        <dbReference type="Google" id="ProtNLM"/>
    </source>
</evidence>
<proteinExistence type="predicted"/>
<name>A0A0U1P388_9BACI</name>
<protein>
    <recommendedName>
        <fullName evidence="4">Holin-like toxin</fullName>
    </recommendedName>
</protein>
<sequence length="34" mass="3808">MKNEVLSLVLQGMTFVVILFSVIIALVALIKYIK</sequence>
<dbReference type="AlphaFoldDB" id="A0A0U1P388"/>
<keyword evidence="1" id="KW-0472">Membrane</keyword>
<reference evidence="3" key="1">
    <citation type="submission" date="2015-05" db="EMBL/GenBank/DDBJ databases">
        <authorList>
            <person name="Urmite Genomes"/>
        </authorList>
    </citation>
    <scope>NUCLEOTIDE SEQUENCE [LARGE SCALE GENOMIC DNA]</scope>
    <source>
        <strain evidence="3">LF1</strain>
    </source>
</reference>
<organism evidence="2 3">
    <name type="scientific">Neobacillus massiliamazoniensis</name>
    <dbReference type="NCBI Taxonomy" id="1499688"/>
    <lineage>
        <taxon>Bacteria</taxon>
        <taxon>Bacillati</taxon>
        <taxon>Bacillota</taxon>
        <taxon>Bacilli</taxon>
        <taxon>Bacillales</taxon>
        <taxon>Bacillaceae</taxon>
        <taxon>Neobacillus</taxon>
    </lineage>
</organism>
<gene>
    <name evidence="2" type="ORF">BN000_04799</name>
</gene>
<feature type="transmembrane region" description="Helical" evidence="1">
    <location>
        <begin position="12"/>
        <end position="33"/>
    </location>
</feature>
<keyword evidence="1" id="KW-1133">Transmembrane helix</keyword>
<dbReference type="EMBL" id="CVRB01000005">
    <property type="protein sequence ID" value="CRK84749.1"/>
    <property type="molecule type" value="Genomic_DNA"/>
</dbReference>
<keyword evidence="1" id="KW-0812">Transmembrane</keyword>
<dbReference type="Proteomes" id="UP000199087">
    <property type="component" value="Unassembled WGS sequence"/>
</dbReference>
<accession>A0A0U1P388</accession>
<keyword evidence="3" id="KW-1185">Reference proteome</keyword>
<evidence type="ECO:0000313" key="3">
    <source>
        <dbReference type="Proteomes" id="UP000199087"/>
    </source>
</evidence>
<evidence type="ECO:0000256" key="1">
    <source>
        <dbReference type="SAM" id="Phobius"/>
    </source>
</evidence>